<name>A0AAX6N6G3_PRIAR</name>
<comment type="caution">
    <text evidence="1">The sequence shown here is derived from an EMBL/GenBank/DDBJ whole genome shotgun (WGS) entry which is preliminary data.</text>
</comment>
<evidence type="ECO:0000313" key="1">
    <source>
        <dbReference type="EMBL" id="MDU9691379.1"/>
    </source>
</evidence>
<dbReference type="RefSeq" id="WP_316910138.1">
    <property type="nucleotide sequence ID" value="NZ_JAPTGD010000001.1"/>
</dbReference>
<protein>
    <submittedName>
        <fullName evidence="1">Uncharacterized protein</fullName>
    </submittedName>
</protein>
<sequence length="43" mass="5033">MLIYLELLRGQDEDSRGKRSHVQKSTAVEQAIHTRSFIQFVPF</sequence>
<dbReference type="EMBL" id="JAPTGD010000001">
    <property type="protein sequence ID" value="MDU9691379.1"/>
    <property type="molecule type" value="Genomic_DNA"/>
</dbReference>
<dbReference type="Proteomes" id="UP001269400">
    <property type="component" value="Unassembled WGS sequence"/>
</dbReference>
<organism evidence="1 2">
    <name type="scientific">Priestia aryabhattai</name>
    <name type="common">Bacillus aryabhattai</name>
    <dbReference type="NCBI Taxonomy" id="412384"/>
    <lineage>
        <taxon>Bacteria</taxon>
        <taxon>Bacillati</taxon>
        <taxon>Bacillota</taxon>
        <taxon>Bacilli</taxon>
        <taxon>Bacillales</taxon>
        <taxon>Bacillaceae</taxon>
        <taxon>Priestia</taxon>
    </lineage>
</organism>
<gene>
    <name evidence="1" type="ORF">O0Q50_09395</name>
</gene>
<reference evidence="1" key="2">
    <citation type="submission" date="2022-12" db="EMBL/GenBank/DDBJ databases">
        <authorList>
            <person name="Dechsakulwatana C."/>
            <person name="Rungsihiranrut A."/>
            <person name="Muangchinda C."/>
            <person name="Ningthoujam R."/>
            <person name="Klankeo P."/>
            <person name="Pinyakong O."/>
        </authorList>
    </citation>
    <scope>NUCLEOTIDE SEQUENCE</scope>
    <source>
        <strain evidence="1">TL01-2</strain>
    </source>
</reference>
<accession>A0AAX6N6G3</accession>
<proteinExistence type="predicted"/>
<evidence type="ECO:0000313" key="2">
    <source>
        <dbReference type="Proteomes" id="UP001269400"/>
    </source>
</evidence>
<reference evidence="1" key="1">
    <citation type="journal article" date="2022" name="J Environ Chem Eng">
        <title>Biodegradation of petroleum oil using a constructed nonpathogenic and heavy metal-tolerant bacterial consortium isolated from marine sponges.</title>
        <authorList>
            <person name="Dechsakulwatana C."/>
            <person name="Rungsihiranrut A."/>
            <person name="Muangchinda C."/>
            <person name="Ningthoujam R."/>
            <person name="Klankeo P."/>
            <person name="Pinyakong O."/>
        </authorList>
    </citation>
    <scope>NUCLEOTIDE SEQUENCE</scope>
    <source>
        <strain evidence="1">TL01-2</strain>
    </source>
</reference>
<dbReference type="AlphaFoldDB" id="A0AAX6N6G3"/>